<proteinExistence type="predicted"/>
<protein>
    <recommendedName>
        <fullName evidence="5">Lipoprotein</fullName>
    </recommendedName>
</protein>
<dbReference type="RefSeq" id="WP_204059032.1">
    <property type="nucleotide sequence ID" value="NZ_BAAAGP010000024.1"/>
</dbReference>
<gene>
    <name evidence="3" type="ORF">Mco01_47030</name>
</gene>
<sequence>MISPRIPAALLAAAFALAACTGGAGRPPGGDPSSAGPVSEGAVSEGAVSGGPVSGGVASPGAPPELTPEAYEIALEAPGGPLGTAVGDIAKARTIRSLKQRIGRARDAADAAAGRLSGVRPPADIGPEHADYLTALRGVGDRLGALGDAVDGRSLCTGPAVLARLGTSDEFAALKEAGADLAGGGDYRGGIVTVKPPAERARRLGNGTILRSAVRGGYASLTVKNGNPRDGVVTLLKGRTKALSFYVRKKSTAKIGNIRDGTYHVYFTTGADYDRSARLFTRDCAFQRFDDTMRFHTSRVGSQIRWTDWRLTLNRTAGGNAKVDDVDPDDFPS</sequence>
<feature type="signal peptide" evidence="2">
    <location>
        <begin position="1"/>
        <end position="18"/>
    </location>
</feature>
<evidence type="ECO:0000313" key="4">
    <source>
        <dbReference type="Proteomes" id="UP000603904"/>
    </source>
</evidence>
<accession>A0ABQ4G3X3</accession>
<organism evidence="3 4">
    <name type="scientific">Microbispora corallina</name>
    <dbReference type="NCBI Taxonomy" id="83302"/>
    <lineage>
        <taxon>Bacteria</taxon>
        <taxon>Bacillati</taxon>
        <taxon>Actinomycetota</taxon>
        <taxon>Actinomycetes</taxon>
        <taxon>Streptosporangiales</taxon>
        <taxon>Streptosporangiaceae</taxon>
        <taxon>Microbispora</taxon>
    </lineage>
</organism>
<feature type="chain" id="PRO_5046770624" description="Lipoprotein" evidence="2">
    <location>
        <begin position="19"/>
        <end position="333"/>
    </location>
</feature>
<reference evidence="3 4" key="1">
    <citation type="submission" date="2021-01" db="EMBL/GenBank/DDBJ databases">
        <title>Whole genome shotgun sequence of Microbispora corallina NBRC 16416.</title>
        <authorList>
            <person name="Komaki H."/>
            <person name="Tamura T."/>
        </authorList>
    </citation>
    <scope>NUCLEOTIDE SEQUENCE [LARGE SCALE GENOMIC DNA]</scope>
    <source>
        <strain evidence="3 4">NBRC 16416</strain>
    </source>
</reference>
<feature type="region of interest" description="Disordered" evidence="1">
    <location>
        <begin position="24"/>
        <end position="64"/>
    </location>
</feature>
<evidence type="ECO:0000256" key="1">
    <source>
        <dbReference type="SAM" id="MobiDB-lite"/>
    </source>
</evidence>
<dbReference type="PROSITE" id="PS51257">
    <property type="entry name" value="PROKAR_LIPOPROTEIN"/>
    <property type="match status" value="1"/>
</dbReference>
<name>A0ABQ4G3X3_9ACTN</name>
<dbReference type="Proteomes" id="UP000603904">
    <property type="component" value="Unassembled WGS sequence"/>
</dbReference>
<evidence type="ECO:0000256" key="2">
    <source>
        <dbReference type="SAM" id="SignalP"/>
    </source>
</evidence>
<dbReference type="EMBL" id="BOOC01000024">
    <property type="protein sequence ID" value="GIH41703.1"/>
    <property type="molecule type" value="Genomic_DNA"/>
</dbReference>
<comment type="caution">
    <text evidence="3">The sequence shown here is derived from an EMBL/GenBank/DDBJ whole genome shotgun (WGS) entry which is preliminary data.</text>
</comment>
<keyword evidence="4" id="KW-1185">Reference proteome</keyword>
<evidence type="ECO:0000313" key="3">
    <source>
        <dbReference type="EMBL" id="GIH41703.1"/>
    </source>
</evidence>
<keyword evidence="2" id="KW-0732">Signal</keyword>
<evidence type="ECO:0008006" key="5">
    <source>
        <dbReference type="Google" id="ProtNLM"/>
    </source>
</evidence>
<feature type="compositionally biased region" description="Low complexity" evidence="1">
    <location>
        <begin position="38"/>
        <end position="47"/>
    </location>
</feature>